<organism evidence="9 10">
    <name type="scientific">Neolentinus lepideus HHB14362 ss-1</name>
    <dbReference type="NCBI Taxonomy" id="1314782"/>
    <lineage>
        <taxon>Eukaryota</taxon>
        <taxon>Fungi</taxon>
        <taxon>Dikarya</taxon>
        <taxon>Basidiomycota</taxon>
        <taxon>Agaricomycotina</taxon>
        <taxon>Agaricomycetes</taxon>
        <taxon>Gloeophyllales</taxon>
        <taxon>Gloeophyllaceae</taxon>
        <taxon>Neolentinus</taxon>
    </lineage>
</organism>
<feature type="region of interest" description="Disordered" evidence="7">
    <location>
        <begin position="729"/>
        <end position="758"/>
    </location>
</feature>
<protein>
    <recommendedName>
        <fullName evidence="6">Patatin-like phospholipase domain-containing protein</fullName>
        <ecNumber evidence="6">3.1.1.-</ecNumber>
    </recommendedName>
</protein>
<feature type="compositionally biased region" description="Basic and acidic residues" evidence="7">
    <location>
        <begin position="778"/>
        <end position="789"/>
    </location>
</feature>
<keyword evidence="6" id="KW-0812">Transmembrane</keyword>
<dbReference type="InterPro" id="IPR002641">
    <property type="entry name" value="PNPLA_dom"/>
</dbReference>
<dbReference type="Pfam" id="PF01734">
    <property type="entry name" value="Patatin"/>
    <property type="match status" value="1"/>
</dbReference>
<comment type="similarity">
    <text evidence="1 6">Belongs to the PLPL family.</text>
</comment>
<evidence type="ECO:0000256" key="7">
    <source>
        <dbReference type="SAM" id="MobiDB-lite"/>
    </source>
</evidence>
<dbReference type="InterPro" id="IPR021771">
    <property type="entry name" value="Triacylglycerol_lipase_N"/>
</dbReference>
<dbReference type="OrthoDB" id="15478at2759"/>
<feature type="domain" description="PNPLA" evidence="8">
    <location>
        <begin position="281"/>
        <end position="472"/>
    </location>
</feature>
<dbReference type="Proteomes" id="UP000076761">
    <property type="component" value="Unassembled WGS sequence"/>
</dbReference>
<evidence type="ECO:0000256" key="6">
    <source>
        <dbReference type="RuleBase" id="RU362055"/>
    </source>
</evidence>
<evidence type="ECO:0000256" key="5">
    <source>
        <dbReference type="PROSITE-ProRule" id="PRU01161"/>
    </source>
</evidence>
<feature type="transmembrane region" description="Helical" evidence="6">
    <location>
        <begin position="103"/>
        <end position="126"/>
    </location>
</feature>
<dbReference type="Gene3D" id="3.40.1090.10">
    <property type="entry name" value="Cytosolic phospholipase A2 catalytic domain"/>
    <property type="match status" value="2"/>
</dbReference>
<feature type="short sequence motif" description="GXSXG" evidence="5">
    <location>
        <begin position="312"/>
        <end position="316"/>
    </location>
</feature>
<feature type="active site" description="Proton acceptor" evidence="5">
    <location>
        <position position="459"/>
    </location>
</feature>
<evidence type="ECO:0000256" key="2">
    <source>
        <dbReference type="ARBA" id="ARBA00022801"/>
    </source>
</evidence>
<feature type="compositionally biased region" description="Low complexity" evidence="7">
    <location>
        <begin position="700"/>
        <end position="709"/>
    </location>
</feature>
<dbReference type="InParanoid" id="A0A165TN16"/>
<feature type="active site" description="Nucleophile" evidence="5">
    <location>
        <position position="314"/>
    </location>
</feature>
<dbReference type="EC" id="3.1.1.-" evidence="6"/>
<keyword evidence="3 5" id="KW-0442">Lipid degradation</keyword>
<dbReference type="GO" id="GO:0016042">
    <property type="term" value="P:lipid catabolic process"/>
    <property type="evidence" value="ECO:0007669"/>
    <property type="project" value="UniProtKB-UniRule"/>
</dbReference>
<keyword evidence="6" id="KW-0472">Membrane</keyword>
<feature type="compositionally biased region" description="Polar residues" evidence="7">
    <location>
        <begin position="810"/>
        <end position="827"/>
    </location>
</feature>
<comment type="caution">
    <text evidence="5">Lacks conserved residue(s) required for the propagation of feature annotation.</text>
</comment>
<dbReference type="EMBL" id="KV425564">
    <property type="protein sequence ID" value="KZT26914.1"/>
    <property type="molecule type" value="Genomic_DNA"/>
</dbReference>
<dbReference type="Pfam" id="PF11815">
    <property type="entry name" value="DUF3336"/>
    <property type="match status" value="1"/>
</dbReference>
<comment type="function">
    <text evidence="6">Lipid hydrolase.</text>
</comment>
<proteinExistence type="inferred from homology"/>
<evidence type="ECO:0000313" key="9">
    <source>
        <dbReference type="EMBL" id="KZT26914.1"/>
    </source>
</evidence>
<dbReference type="SUPFAM" id="SSF52151">
    <property type="entry name" value="FabD/lysophospholipase-like"/>
    <property type="match status" value="1"/>
</dbReference>
<dbReference type="AlphaFoldDB" id="A0A165TN16"/>
<dbReference type="CDD" id="cd07232">
    <property type="entry name" value="Pat_PLPL"/>
    <property type="match status" value="1"/>
</dbReference>
<comment type="subcellular location">
    <subcellularLocation>
        <location evidence="6">Membrane</location>
        <topology evidence="6">Single-pass membrane protein</topology>
    </subcellularLocation>
</comment>
<feature type="region of interest" description="Disordered" evidence="7">
    <location>
        <begin position="43"/>
        <end position="64"/>
    </location>
</feature>
<dbReference type="STRING" id="1314782.A0A165TN16"/>
<evidence type="ECO:0000313" key="10">
    <source>
        <dbReference type="Proteomes" id="UP000076761"/>
    </source>
</evidence>
<dbReference type="PANTHER" id="PTHR14226:SF66">
    <property type="entry name" value="TRIACYLGLYCEROL LIPASE PTL2"/>
    <property type="match status" value="1"/>
</dbReference>
<feature type="region of interest" description="Disordered" evidence="7">
    <location>
        <begin position="772"/>
        <end position="833"/>
    </location>
</feature>
<dbReference type="PANTHER" id="PTHR14226">
    <property type="entry name" value="NEUROPATHY TARGET ESTERASE/SWISS CHEESE D.MELANOGASTER"/>
    <property type="match status" value="1"/>
</dbReference>
<reference evidence="9 10" key="1">
    <citation type="journal article" date="2016" name="Mol. Biol. Evol.">
        <title>Comparative Genomics of Early-Diverging Mushroom-Forming Fungi Provides Insights into the Origins of Lignocellulose Decay Capabilities.</title>
        <authorList>
            <person name="Nagy L.G."/>
            <person name="Riley R."/>
            <person name="Tritt A."/>
            <person name="Adam C."/>
            <person name="Daum C."/>
            <person name="Floudas D."/>
            <person name="Sun H."/>
            <person name="Yadav J.S."/>
            <person name="Pangilinan J."/>
            <person name="Larsson K.H."/>
            <person name="Matsuura K."/>
            <person name="Barry K."/>
            <person name="Labutti K."/>
            <person name="Kuo R."/>
            <person name="Ohm R.A."/>
            <person name="Bhattacharya S.S."/>
            <person name="Shirouzu T."/>
            <person name="Yoshinaga Y."/>
            <person name="Martin F.M."/>
            <person name="Grigoriev I.V."/>
            <person name="Hibbett D.S."/>
        </authorList>
    </citation>
    <scope>NUCLEOTIDE SEQUENCE [LARGE SCALE GENOMIC DNA]</scope>
    <source>
        <strain evidence="9 10">HHB14362 ss-1</strain>
    </source>
</reference>
<keyword evidence="10" id="KW-1185">Reference proteome</keyword>
<feature type="region of interest" description="Disordered" evidence="7">
    <location>
        <begin position="691"/>
        <end position="716"/>
    </location>
</feature>
<dbReference type="InterPro" id="IPR016035">
    <property type="entry name" value="Acyl_Trfase/lysoPLipase"/>
</dbReference>
<dbReference type="InterPro" id="IPR050301">
    <property type="entry name" value="NTE"/>
</dbReference>
<keyword evidence="4 5" id="KW-0443">Lipid metabolism</keyword>
<accession>A0A165TN16</accession>
<evidence type="ECO:0000256" key="3">
    <source>
        <dbReference type="ARBA" id="ARBA00022963"/>
    </source>
</evidence>
<sequence>MSQPNDIPPSNGEVCAQELYAEYVNESHMQAFAEALASDDIVTDINDPPTPTSHLGGPSTPGGERVRKVSALSDFAPVNVKVHKRRRKGGDTHDRRQDLLFILVRWPLLIIIFTFILLEFSFYVLIRQLVNTQEWLSAWRGRKGQLRKRLRASRTYEEWKQVASELDTHMKFNQWKTIDEDSFYDWKLVRKVRRSLKVLRQKDDVRGILGVLETCIRNNFAGIESPRLYSETFYGTKNLIEDYIAEQEKALKYVLDTPHLSKEEKRRFFKTVNTNLGASALCLSGGASFGYYHLGVVKAFLDAGLLPRVITGTSAGGLIAALICTRTDEELKCLLVPELANRLTACDEPFNVWFKRFWTSGARFDSVRWAKKATFFTRGSLTFREAYLRTGRILNISVIPADRHSPTKLLNYMTAPDTIIWTTLLASAAVPGILNPVVLMQKTRDGRVVPWNWGSKFKDGSLRVDIPLQSLNLYFNVTHPVVSQVNPHVHLFFFAPRGSPGKPVAHRKGKGWRGNFLLSAGEQWLKLELTKNFKVIRDLELLPQLLGQDWSSVFLQRFEGVVTIWPRTRFMDWIHILSDPDPPELARMIQAGQVATWPKLHMVENRGRLEKQIYLGRQAIRKAMQVRGKDVGIIGQELEQPQERAVPDPIPGTLVPNVDVTPPNSSPRNEMPLAMDTDAEAAFAQRSERFFKRGRHHTSPRTTASPTSPKQDPLMSPTARRRLMSELFEQTSTPGTTNENKQLDSENEKPPSTSAFLTRLRKSSLTLVSPFSSLRKKKVEEAPTHKGMEEVGSESSSSSSEDFGLELNSHRSQSAVVFPRTANSSSEGAGKTA</sequence>
<evidence type="ECO:0000256" key="4">
    <source>
        <dbReference type="ARBA" id="ARBA00023098"/>
    </source>
</evidence>
<name>A0A165TN16_9AGAM</name>
<dbReference type="PROSITE" id="PS51635">
    <property type="entry name" value="PNPLA"/>
    <property type="match status" value="1"/>
</dbReference>
<dbReference type="GO" id="GO:0004806">
    <property type="term" value="F:triacylglycerol lipase activity"/>
    <property type="evidence" value="ECO:0007669"/>
    <property type="project" value="InterPro"/>
</dbReference>
<gene>
    <name evidence="9" type="ORF">NEOLEDRAFT_179498</name>
</gene>
<dbReference type="GO" id="GO:0006641">
    <property type="term" value="P:triglyceride metabolic process"/>
    <property type="evidence" value="ECO:0007669"/>
    <property type="project" value="UniProtKB-ARBA"/>
</dbReference>
<keyword evidence="2 5" id="KW-0378">Hydrolase</keyword>
<keyword evidence="6" id="KW-1133">Transmembrane helix</keyword>
<evidence type="ECO:0000259" key="8">
    <source>
        <dbReference type="PROSITE" id="PS51635"/>
    </source>
</evidence>
<feature type="region of interest" description="Disordered" evidence="7">
    <location>
        <begin position="644"/>
        <end position="672"/>
    </location>
</feature>
<dbReference type="GO" id="GO:0016020">
    <property type="term" value="C:membrane"/>
    <property type="evidence" value="ECO:0007669"/>
    <property type="project" value="UniProtKB-SubCell"/>
</dbReference>
<evidence type="ECO:0000256" key="1">
    <source>
        <dbReference type="ARBA" id="ARBA00006104"/>
    </source>
</evidence>
<feature type="compositionally biased region" description="Polar residues" evidence="7">
    <location>
        <begin position="729"/>
        <end position="740"/>
    </location>
</feature>